<name>A0A2T7NLY3_POMCA</name>
<evidence type="ECO:0000256" key="1">
    <source>
        <dbReference type="SAM" id="MobiDB-lite"/>
    </source>
</evidence>
<dbReference type="EMBL" id="PZQS01000011">
    <property type="protein sequence ID" value="PVD22180.1"/>
    <property type="molecule type" value="Genomic_DNA"/>
</dbReference>
<reference evidence="2 3" key="1">
    <citation type="submission" date="2018-04" db="EMBL/GenBank/DDBJ databases">
        <title>The genome of golden apple snail Pomacea canaliculata provides insight into stress tolerance and invasive adaptation.</title>
        <authorList>
            <person name="Liu C."/>
            <person name="Liu B."/>
            <person name="Ren Y."/>
            <person name="Zhang Y."/>
            <person name="Wang H."/>
            <person name="Li S."/>
            <person name="Jiang F."/>
            <person name="Yin L."/>
            <person name="Zhang G."/>
            <person name="Qian W."/>
            <person name="Fan W."/>
        </authorList>
    </citation>
    <scope>NUCLEOTIDE SEQUENCE [LARGE SCALE GENOMIC DNA]</scope>
    <source>
        <strain evidence="2">SZHN2017</strain>
        <tissue evidence="2">Muscle</tissue>
    </source>
</reference>
<evidence type="ECO:0000313" key="2">
    <source>
        <dbReference type="EMBL" id="PVD22180.1"/>
    </source>
</evidence>
<protein>
    <submittedName>
        <fullName evidence="2">Uncharacterized protein</fullName>
    </submittedName>
</protein>
<comment type="caution">
    <text evidence="2">The sequence shown here is derived from an EMBL/GenBank/DDBJ whole genome shotgun (WGS) entry which is preliminary data.</text>
</comment>
<accession>A0A2T7NLY3</accession>
<gene>
    <name evidence="2" type="ORF">C0Q70_17985</name>
</gene>
<sequence length="170" mass="18371">MPAENTPREATLQLQITSLDSDHQRGALPQFIKTRGKNSNFLTTAVHKEPLDEDTQPLDNERKITGQYSDADEQNVCSPETGRSDQGVATTNNLLNINAINSSAPKAKRRHQERWRKAGTMMAVCTLLHIVCGCPSGWTSSTSPAVSSCDSPSSSPTPRTPSCTASSTTK</sequence>
<dbReference type="Proteomes" id="UP000245119">
    <property type="component" value="Linkage Group LG11"/>
</dbReference>
<proteinExistence type="predicted"/>
<organism evidence="2 3">
    <name type="scientific">Pomacea canaliculata</name>
    <name type="common">Golden apple snail</name>
    <dbReference type="NCBI Taxonomy" id="400727"/>
    <lineage>
        <taxon>Eukaryota</taxon>
        <taxon>Metazoa</taxon>
        <taxon>Spiralia</taxon>
        <taxon>Lophotrochozoa</taxon>
        <taxon>Mollusca</taxon>
        <taxon>Gastropoda</taxon>
        <taxon>Caenogastropoda</taxon>
        <taxon>Architaenioglossa</taxon>
        <taxon>Ampullarioidea</taxon>
        <taxon>Ampullariidae</taxon>
        <taxon>Pomacea</taxon>
    </lineage>
</organism>
<evidence type="ECO:0000313" key="3">
    <source>
        <dbReference type="Proteomes" id="UP000245119"/>
    </source>
</evidence>
<dbReference type="AlphaFoldDB" id="A0A2T7NLY3"/>
<feature type="region of interest" description="Disordered" evidence="1">
    <location>
        <begin position="139"/>
        <end position="170"/>
    </location>
</feature>
<keyword evidence="3" id="KW-1185">Reference proteome</keyword>